<keyword evidence="2" id="KW-0812">Transmembrane</keyword>
<evidence type="ECO:0000256" key="2">
    <source>
        <dbReference type="SAM" id="Phobius"/>
    </source>
</evidence>
<feature type="transmembrane region" description="Helical" evidence="2">
    <location>
        <begin position="148"/>
        <end position="169"/>
    </location>
</feature>
<dbReference type="PANTHER" id="PTHR42101">
    <property type="entry name" value="CHROMOSOME 16, WHOLE GENOME SHOTGUN SEQUENCE"/>
    <property type="match status" value="1"/>
</dbReference>
<feature type="region of interest" description="Disordered" evidence="1">
    <location>
        <begin position="1"/>
        <end position="66"/>
    </location>
</feature>
<accession>A0A9P5IXP0</accession>
<keyword evidence="2" id="KW-0472">Membrane</keyword>
<evidence type="ECO:0008006" key="5">
    <source>
        <dbReference type="Google" id="ProtNLM"/>
    </source>
</evidence>
<feature type="transmembrane region" description="Helical" evidence="2">
    <location>
        <begin position="342"/>
        <end position="364"/>
    </location>
</feature>
<dbReference type="RefSeq" id="XP_038737271.1">
    <property type="nucleotide sequence ID" value="XM_038871370.1"/>
</dbReference>
<feature type="transmembrane region" description="Helical" evidence="2">
    <location>
        <begin position="376"/>
        <end position="399"/>
    </location>
</feature>
<feature type="compositionally biased region" description="Polar residues" evidence="1">
    <location>
        <begin position="25"/>
        <end position="34"/>
    </location>
</feature>
<proteinExistence type="predicted"/>
<dbReference type="EMBL" id="RCSW01000002">
    <property type="protein sequence ID" value="KAF7953461.1"/>
    <property type="molecule type" value="Genomic_DNA"/>
</dbReference>
<protein>
    <recommendedName>
        <fullName evidence="5">Low temperature requirement A</fullName>
    </recommendedName>
</protein>
<feature type="transmembrane region" description="Helical" evidence="2">
    <location>
        <begin position="275"/>
        <end position="293"/>
    </location>
</feature>
<dbReference type="GeneID" id="62144449"/>
<evidence type="ECO:0000256" key="1">
    <source>
        <dbReference type="SAM" id="MobiDB-lite"/>
    </source>
</evidence>
<feature type="transmembrane region" description="Helical" evidence="2">
    <location>
        <begin position="585"/>
        <end position="604"/>
    </location>
</feature>
<feature type="transmembrane region" description="Helical" evidence="2">
    <location>
        <begin position="242"/>
        <end position="263"/>
    </location>
</feature>
<dbReference type="PANTHER" id="PTHR42101:SF1">
    <property type="entry name" value="LOW TEMPERATURE REQUIREMENT A"/>
    <property type="match status" value="1"/>
</dbReference>
<feature type="transmembrane region" description="Helical" evidence="2">
    <location>
        <begin position="514"/>
        <end position="538"/>
    </location>
</feature>
<sequence length="617" mass="69704">MSSHERHLSSSSVSSQTPLKKTHSHGSIYQGSEESQPKLKLLENPLAHNRRKYSATPPIPSPIHEISGPINIARKQSYDESIENQYDDRKVDPFSKDDAEEEMFETPEFRRYEETTNMELFYDLFFVANLTTFNDVHDVNEVDALKSYAGFFCILWFLWLQVSLFDVRFVTDSVLERIGKACQFGVMIGLAIVGPDFNSSDQKPGAFRSLAIILMFSRLVLSFQYAIILYHVWYYKNSKLPLFLVVVANVIAALIYFGTFFGFSEDTSKTGKVFIVWYVTAILETAVNIAISSKWKVLSFRGSHLVQRMTLLTLIILGEGIIGVSKSIADIAEKEEKWTAPLILTIVSAVGIIYILYMLYFDWLNRSQFGSIRQQIWAFLHFPFHLALVFLVEGAAQFIRWRKVVEVINQVSKQYVDQFKKIPAIDSLDLKTRLANVTLIIFQKFPPEFTQTFTDTQRALFNIGNTTLGSTEQLGNITTLFSTVQDSLFDNFGIDPPESDNAVTDPNEEWNENIGVLALVFTYFFLASGLTLILMNILHALSRPHMTRADKLRSAVNSILSITLLGLAGISNTDAGFAFAQSAGVLPSVAGVYFFGMYFFDCLLGESEGDVWMISEI</sequence>
<feature type="transmembrane region" description="Helical" evidence="2">
    <location>
        <begin position="210"/>
        <end position="230"/>
    </location>
</feature>
<evidence type="ECO:0000313" key="3">
    <source>
        <dbReference type="EMBL" id="KAF7953461.1"/>
    </source>
</evidence>
<feature type="transmembrane region" description="Helical" evidence="2">
    <location>
        <begin position="305"/>
        <end position="322"/>
    </location>
</feature>
<gene>
    <name evidence="3" type="ORF">EAE97_000860</name>
</gene>
<comment type="caution">
    <text evidence="3">The sequence shown here is derived from an EMBL/GenBank/DDBJ whole genome shotgun (WGS) entry which is preliminary data.</text>
</comment>
<dbReference type="InterPro" id="IPR010640">
    <property type="entry name" value="Low_temperature_requirement_A"/>
</dbReference>
<evidence type="ECO:0000313" key="4">
    <source>
        <dbReference type="Proteomes" id="UP000710849"/>
    </source>
</evidence>
<dbReference type="Proteomes" id="UP000710849">
    <property type="component" value="Unassembled WGS sequence"/>
</dbReference>
<organism evidence="3 4">
    <name type="scientific">Botrytis byssoidea</name>
    <dbReference type="NCBI Taxonomy" id="139641"/>
    <lineage>
        <taxon>Eukaryota</taxon>
        <taxon>Fungi</taxon>
        <taxon>Dikarya</taxon>
        <taxon>Ascomycota</taxon>
        <taxon>Pezizomycotina</taxon>
        <taxon>Leotiomycetes</taxon>
        <taxon>Helotiales</taxon>
        <taxon>Sclerotiniaceae</taxon>
        <taxon>Botrytis</taxon>
    </lineage>
</organism>
<feature type="transmembrane region" description="Helical" evidence="2">
    <location>
        <begin position="559"/>
        <end position="579"/>
    </location>
</feature>
<name>A0A9P5IXP0_9HELO</name>
<keyword evidence="2" id="KW-1133">Transmembrane helix</keyword>
<keyword evidence="4" id="KW-1185">Reference proteome</keyword>
<dbReference type="AlphaFoldDB" id="A0A9P5IXP0"/>
<reference evidence="3 4" key="1">
    <citation type="journal article" date="2020" name="Genome Biol. Evol.">
        <title>Comparative genomics of Sclerotiniaceae.</title>
        <authorList>
            <person name="Valero Jimenez C.A."/>
            <person name="Steentjes M."/>
            <person name="Scholten O.E."/>
            <person name="Van Kan J.A.L."/>
        </authorList>
    </citation>
    <scope>NUCLEOTIDE SEQUENCE [LARGE SCALE GENOMIC DNA]</scope>
    <source>
        <strain evidence="3 4">MUCL 94</strain>
    </source>
</reference>
<dbReference type="Pfam" id="PF06772">
    <property type="entry name" value="LtrA"/>
    <property type="match status" value="1"/>
</dbReference>